<dbReference type="GO" id="GO:0005886">
    <property type="term" value="C:plasma membrane"/>
    <property type="evidence" value="ECO:0007669"/>
    <property type="project" value="UniProtKB-SubCell"/>
</dbReference>
<name>A0A934RSQ6_9BACT</name>
<evidence type="ECO:0000259" key="13">
    <source>
        <dbReference type="PROSITE" id="PS50109"/>
    </source>
</evidence>
<keyword evidence="4" id="KW-1003">Cell membrane</keyword>
<dbReference type="InterPro" id="IPR003660">
    <property type="entry name" value="HAMP_dom"/>
</dbReference>
<keyword evidence="9 12" id="KW-1133">Transmembrane helix</keyword>
<keyword evidence="8 15" id="KW-0418">Kinase</keyword>
<dbReference type="Gene3D" id="6.10.340.10">
    <property type="match status" value="1"/>
</dbReference>
<dbReference type="Pfam" id="PF00672">
    <property type="entry name" value="HAMP"/>
    <property type="match status" value="1"/>
</dbReference>
<feature type="domain" description="HAMP" evidence="14">
    <location>
        <begin position="214"/>
        <end position="262"/>
    </location>
</feature>
<dbReference type="SUPFAM" id="SSF55874">
    <property type="entry name" value="ATPase domain of HSP90 chaperone/DNA topoisomerase II/histidine kinase"/>
    <property type="match status" value="1"/>
</dbReference>
<dbReference type="InterPro" id="IPR004358">
    <property type="entry name" value="Sig_transdc_His_kin-like_C"/>
</dbReference>
<keyword evidence="5" id="KW-0597">Phosphoprotein</keyword>
<organism evidence="15 16">
    <name type="scientific">Roseibacillus ishigakijimensis</name>
    <dbReference type="NCBI Taxonomy" id="454146"/>
    <lineage>
        <taxon>Bacteria</taxon>
        <taxon>Pseudomonadati</taxon>
        <taxon>Verrucomicrobiota</taxon>
        <taxon>Verrucomicrobiia</taxon>
        <taxon>Verrucomicrobiales</taxon>
        <taxon>Verrucomicrobiaceae</taxon>
        <taxon>Roseibacillus</taxon>
    </lineage>
</organism>
<evidence type="ECO:0000256" key="9">
    <source>
        <dbReference type="ARBA" id="ARBA00022989"/>
    </source>
</evidence>
<dbReference type="Gene3D" id="3.30.565.10">
    <property type="entry name" value="Histidine kinase-like ATPase, C-terminal domain"/>
    <property type="match status" value="1"/>
</dbReference>
<dbReference type="GO" id="GO:0000155">
    <property type="term" value="F:phosphorelay sensor kinase activity"/>
    <property type="evidence" value="ECO:0007669"/>
    <property type="project" value="InterPro"/>
</dbReference>
<dbReference type="InterPro" id="IPR050428">
    <property type="entry name" value="TCS_sensor_his_kinase"/>
</dbReference>
<keyword evidence="7 12" id="KW-0812">Transmembrane</keyword>
<evidence type="ECO:0000256" key="12">
    <source>
        <dbReference type="SAM" id="Phobius"/>
    </source>
</evidence>
<gene>
    <name evidence="15" type="primary">creC</name>
    <name evidence="15" type="ORF">JIN78_07045</name>
</gene>
<reference evidence="15" key="1">
    <citation type="submission" date="2021-01" db="EMBL/GenBank/DDBJ databases">
        <title>Modified the classification status of verrucomicrobia.</title>
        <authorList>
            <person name="Feng X."/>
        </authorList>
    </citation>
    <scope>NUCLEOTIDE SEQUENCE</scope>
    <source>
        <strain evidence="15">KCTC 12986</strain>
    </source>
</reference>
<sequence>MRLTRLTLVLIALILALGFYRLTHYLLEDLEAQTFQATEEAMVDTAHLVAAWVEDELATSADTSLAPAVRAALTGPFSRARERRFSAEIFSQTKTRVSLNCYVTDGQGTVLYDSTGERLGEDFSAFNDVLLSLRGAYGRRSSRVSESDASSSIMYVGAPIHHQQEIVGVVTVYKAQRELLPFIHKRRAQILRPAIVIALAILFLIGAVLIWLYRPIGRLAEYARRITAGERPPFPPLGKGREVNALGQALRDMREALEGRSYVENYTQTLTHELKSPLAAIRGSAELLHEDMPRAERERFLRTIRGEVQRAEHLINRLLHLAALEGRQELGPSETIVLQDLLRDLADELAPALAHKGVRMESKLAAEPLRVMGNRYLLRAAVENLLQNALQFSPPGGTITLAARRAGEQVRVLITDQGPGLPDFALARAFERFFSHRPDPKEGKGAGLGLTFVKEAAELHGGHATLQNGQDGGAEATLILPAD</sequence>
<dbReference type="CDD" id="cd00082">
    <property type="entry name" value="HisKA"/>
    <property type="match status" value="1"/>
</dbReference>
<dbReference type="InterPro" id="IPR036890">
    <property type="entry name" value="HATPase_C_sf"/>
</dbReference>
<dbReference type="Proteomes" id="UP000604083">
    <property type="component" value="Unassembled WGS sequence"/>
</dbReference>
<accession>A0A934RSQ6</accession>
<comment type="catalytic activity">
    <reaction evidence="1">
        <text>ATP + protein L-histidine = ADP + protein N-phospho-L-histidine.</text>
        <dbReference type="EC" id="2.7.13.3"/>
    </reaction>
</comment>
<evidence type="ECO:0000256" key="4">
    <source>
        <dbReference type="ARBA" id="ARBA00022475"/>
    </source>
</evidence>
<evidence type="ECO:0000256" key="6">
    <source>
        <dbReference type="ARBA" id="ARBA00022679"/>
    </source>
</evidence>
<dbReference type="Pfam" id="PF00512">
    <property type="entry name" value="HisKA"/>
    <property type="match status" value="1"/>
</dbReference>
<dbReference type="PANTHER" id="PTHR45436:SF10">
    <property type="entry name" value="HISTIDINE KINASE"/>
    <property type="match status" value="1"/>
</dbReference>
<dbReference type="Gene3D" id="3.30.450.20">
    <property type="entry name" value="PAS domain"/>
    <property type="match status" value="1"/>
</dbReference>
<evidence type="ECO:0000259" key="14">
    <source>
        <dbReference type="PROSITE" id="PS50885"/>
    </source>
</evidence>
<evidence type="ECO:0000313" key="16">
    <source>
        <dbReference type="Proteomes" id="UP000604083"/>
    </source>
</evidence>
<dbReference type="InterPro" id="IPR003661">
    <property type="entry name" value="HisK_dim/P_dom"/>
</dbReference>
<feature type="domain" description="Histidine kinase" evidence="13">
    <location>
        <begin position="269"/>
        <end position="483"/>
    </location>
</feature>
<dbReference type="InterPro" id="IPR036097">
    <property type="entry name" value="HisK_dim/P_sf"/>
</dbReference>
<evidence type="ECO:0000256" key="11">
    <source>
        <dbReference type="ARBA" id="ARBA00023136"/>
    </source>
</evidence>
<dbReference type="Gene3D" id="1.10.287.130">
    <property type="match status" value="1"/>
</dbReference>
<evidence type="ECO:0000256" key="5">
    <source>
        <dbReference type="ARBA" id="ARBA00022553"/>
    </source>
</evidence>
<keyword evidence="11 12" id="KW-0472">Membrane</keyword>
<evidence type="ECO:0000256" key="2">
    <source>
        <dbReference type="ARBA" id="ARBA00004651"/>
    </source>
</evidence>
<evidence type="ECO:0000256" key="7">
    <source>
        <dbReference type="ARBA" id="ARBA00022692"/>
    </source>
</evidence>
<dbReference type="RefSeq" id="WP_200391245.1">
    <property type="nucleotide sequence ID" value="NZ_JAENIO010000013.1"/>
</dbReference>
<feature type="transmembrane region" description="Helical" evidence="12">
    <location>
        <begin position="190"/>
        <end position="213"/>
    </location>
</feature>
<evidence type="ECO:0000256" key="3">
    <source>
        <dbReference type="ARBA" id="ARBA00012438"/>
    </source>
</evidence>
<comment type="subcellular location">
    <subcellularLocation>
        <location evidence="2">Cell membrane</location>
        <topology evidence="2">Multi-pass membrane protein</topology>
    </subcellularLocation>
</comment>
<dbReference type="InterPro" id="IPR003594">
    <property type="entry name" value="HATPase_dom"/>
</dbReference>
<dbReference type="InterPro" id="IPR005467">
    <property type="entry name" value="His_kinase_dom"/>
</dbReference>
<dbReference type="SUPFAM" id="SSF103190">
    <property type="entry name" value="Sensory domain-like"/>
    <property type="match status" value="1"/>
</dbReference>
<keyword evidence="16" id="KW-1185">Reference proteome</keyword>
<evidence type="ECO:0000256" key="1">
    <source>
        <dbReference type="ARBA" id="ARBA00000085"/>
    </source>
</evidence>
<dbReference type="PROSITE" id="PS50885">
    <property type="entry name" value="HAMP"/>
    <property type="match status" value="1"/>
</dbReference>
<dbReference type="EC" id="2.7.13.3" evidence="3"/>
<dbReference type="SMART" id="SM00388">
    <property type="entry name" value="HisKA"/>
    <property type="match status" value="1"/>
</dbReference>
<evidence type="ECO:0000256" key="10">
    <source>
        <dbReference type="ARBA" id="ARBA00023012"/>
    </source>
</evidence>
<dbReference type="CDD" id="cd06225">
    <property type="entry name" value="HAMP"/>
    <property type="match status" value="1"/>
</dbReference>
<keyword evidence="10" id="KW-0902">Two-component regulatory system</keyword>
<dbReference type="InterPro" id="IPR029151">
    <property type="entry name" value="Sensor-like_sf"/>
</dbReference>
<evidence type="ECO:0000313" key="15">
    <source>
        <dbReference type="EMBL" id="MBK1833811.1"/>
    </source>
</evidence>
<dbReference type="SUPFAM" id="SSF47384">
    <property type="entry name" value="Homodimeric domain of signal transducing histidine kinase"/>
    <property type="match status" value="1"/>
</dbReference>
<protein>
    <recommendedName>
        <fullName evidence="3">histidine kinase</fullName>
        <ecNumber evidence="3">2.7.13.3</ecNumber>
    </recommendedName>
</protein>
<comment type="caution">
    <text evidence="15">The sequence shown here is derived from an EMBL/GenBank/DDBJ whole genome shotgun (WGS) entry which is preliminary data.</text>
</comment>
<evidence type="ECO:0000256" key="8">
    <source>
        <dbReference type="ARBA" id="ARBA00022777"/>
    </source>
</evidence>
<dbReference type="NCBIfam" id="NF008312">
    <property type="entry name" value="PRK11100.1"/>
    <property type="match status" value="1"/>
</dbReference>
<keyword evidence="6 15" id="KW-0808">Transferase</keyword>
<dbReference type="SMART" id="SM00387">
    <property type="entry name" value="HATPase_c"/>
    <property type="match status" value="1"/>
</dbReference>
<dbReference type="AlphaFoldDB" id="A0A934RSQ6"/>
<dbReference type="PRINTS" id="PR00344">
    <property type="entry name" value="BCTRLSENSOR"/>
</dbReference>
<dbReference type="Pfam" id="PF02518">
    <property type="entry name" value="HATPase_c"/>
    <property type="match status" value="1"/>
</dbReference>
<proteinExistence type="predicted"/>
<dbReference type="PROSITE" id="PS50109">
    <property type="entry name" value="HIS_KIN"/>
    <property type="match status" value="1"/>
</dbReference>
<dbReference type="PANTHER" id="PTHR45436">
    <property type="entry name" value="SENSOR HISTIDINE KINASE YKOH"/>
    <property type="match status" value="1"/>
</dbReference>
<dbReference type="EMBL" id="JAENIO010000013">
    <property type="protein sequence ID" value="MBK1833811.1"/>
    <property type="molecule type" value="Genomic_DNA"/>
</dbReference>